<dbReference type="Pfam" id="PF13784">
    <property type="entry name" value="Fic_N"/>
    <property type="match status" value="1"/>
</dbReference>
<feature type="binding site" evidence="1">
    <location>
        <begin position="177"/>
        <end position="183"/>
    </location>
    <ligand>
        <name>ATP</name>
        <dbReference type="ChEBI" id="CHEBI:30616"/>
    </ligand>
</feature>
<evidence type="ECO:0000256" key="1">
    <source>
        <dbReference type="PIRSR" id="PIRSR038925-1"/>
    </source>
</evidence>
<feature type="binding site" evidence="1">
    <location>
        <position position="172"/>
    </location>
    <ligand>
        <name>ATP</name>
        <dbReference type="ChEBI" id="CHEBI:30616"/>
    </ligand>
</feature>
<protein>
    <submittedName>
        <fullName evidence="5">Cell filamentation protein Fic</fullName>
    </submittedName>
</protein>
<feature type="domain" description="Fido" evidence="4">
    <location>
        <begin position="82"/>
        <end position="236"/>
    </location>
</feature>
<dbReference type="InterPro" id="IPR040198">
    <property type="entry name" value="Fido_containing"/>
</dbReference>
<evidence type="ECO:0000256" key="2">
    <source>
        <dbReference type="PIRSR" id="PIRSR640198-1"/>
    </source>
</evidence>
<dbReference type="PROSITE" id="PS51459">
    <property type="entry name" value="FIDO"/>
    <property type="match status" value="1"/>
</dbReference>
<dbReference type="AlphaFoldDB" id="A0A8J3GUS2"/>
<sequence length="337" mass="37131">MAAIGELKGACHLLANPFILIRPLQRLEAQTSSAMEGTHTTADALVMAESGIDKEPTLEAVEVNNYTRALSWAVGQLDSLPVSTRLLKGAHARLLADVGRDRGQDKQPGEFARDQNMIGGSSIETARFIPAPPTETAEAMSALEKYINRQDKSAALALIDMAIVHYQFETIHPFADGNGRVGRMLISLMAISEGLLDLPALYMSPELERRKDTYIDQMYDVSSKGTWESYIAFFLDVVADSSKRATATVHRLLDLQKSYHATARAISRSNNMNTVVDMLFESPVIQPPDIIKRVGITDAAARNLLRQLTEAGILFEMTDRYPTVWVAGELLDVSRPQ</sequence>
<dbReference type="SUPFAM" id="SSF140931">
    <property type="entry name" value="Fic-like"/>
    <property type="match status" value="1"/>
</dbReference>
<feature type="binding site" evidence="1">
    <location>
        <position position="36"/>
    </location>
    <ligand>
        <name>ATP</name>
        <dbReference type="ChEBI" id="CHEBI:30616"/>
    </ligand>
</feature>
<dbReference type="InterPro" id="IPR036597">
    <property type="entry name" value="Fido-like_dom_sf"/>
</dbReference>
<dbReference type="GO" id="GO:0005524">
    <property type="term" value="F:ATP binding"/>
    <property type="evidence" value="ECO:0007669"/>
    <property type="project" value="UniProtKB-KW"/>
</dbReference>
<accession>A0A8J3GUS2</accession>
<dbReference type="PANTHER" id="PTHR13504:SF38">
    <property type="entry name" value="FIDO DOMAIN-CONTAINING PROTEIN"/>
    <property type="match status" value="1"/>
</dbReference>
<dbReference type="PANTHER" id="PTHR13504">
    <property type="entry name" value="FIDO DOMAIN-CONTAINING PROTEIN DDB_G0283145"/>
    <property type="match status" value="1"/>
</dbReference>
<dbReference type="Proteomes" id="UP000626220">
    <property type="component" value="Unassembled WGS sequence"/>
</dbReference>
<comment type="caution">
    <text evidence="5">The sequence shown here is derived from an EMBL/GenBank/DDBJ whole genome shotgun (WGS) entry which is preliminary data.</text>
</comment>
<evidence type="ECO:0000259" key="4">
    <source>
        <dbReference type="PROSITE" id="PS51459"/>
    </source>
</evidence>
<dbReference type="PIRSF" id="PIRSF038925">
    <property type="entry name" value="AMP-prot_trans"/>
    <property type="match status" value="1"/>
</dbReference>
<reference evidence="5" key="1">
    <citation type="journal article" date="2014" name="Int. J. Syst. Evol. Microbiol.">
        <title>Complete genome sequence of Corynebacterium casei LMG S-19264T (=DSM 44701T), isolated from a smear-ripened cheese.</title>
        <authorList>
            <consortium name="US DOE Joint Genome Institute (JGI-PGF)"/>
            <person name="Walter F."/>
            <person name="Albersmeier A."/>
            <person name="Kalinowski J."/>
            <person name="Ruckert C."/>
        </authorList>
    </citation>
    <scope>NUCLEOTIDE SEQUENCE</scope>
    <source>
        <strain evidence="5">KCTC 42650</strain>
    </source>
</reference>
<evidence type="ECO:0000313" key="6">
    <source>
        <dbReference type="Proteomes" id="UP000626220"/>
    </source>
</evidence>
<feature type="active site" evidence="2">
    <location>
        <position position="172"/>
    </location>
</feature>
<evidence type="ECO:0000256" key="3">
    <source>
        <dbReference type="PIRSR" id="PIRSR640198-2"/>
    </source>
</evidence>
<gene>
    <name evidence="5" type="ORF">GCM10017056_07760</name>
</gene>
<dbReference type="Gene3D" id="1.10.3290.10">
    <property type="entry name" value="Fido-like domain"/>
    <property type="match status" value="1"/>
</dbReference>
<name>A0A8J3GUS2_9RHOB</name>
<dbReference type="InterPro" id="IPR025758">
    <property type="entry name" value="Fic/DOC_N"/>
</dbReference>
<feature type="binding site" evidence="3">
    <location>
        <begin position="176"/>
        <end position="183"/>
    </location>
    <ligand>
        <name>ATP</name>
        <dbReference type="ChEBI" id="CHEBI:30616"/>
    </ligand>
</feature>
<dbReference type="InterPro" id="IPR026287">
    <property type="entry name" value="SoFic-like"/>
</dbReference>
<dbReference type="Pfam" id="PF02661">
    <property type="entry name" value="Fic"/>
    <property type="match status" value="1"/>
</dbReference>
<feature type="binding site" evidence="1">
    <location>
        <position position="214"/>
    </location>
    <ligand>
        <name>ATP</name>
        <dbReference type="ChEBI" id="CHEBI:30616"/>
    </ligand>
</feature>
<keyword evidence="1" id="KW-0067">ATP-binding</keyword>
<dbReference type="EMBL" id="BNCJ01000001">
    <property type="protein sequence ID" value="GHF38252.1"/>
    <property type="molecule type" value="Genomic_DNA"/>
</dbReference>
<keyword evidence="1" id="KW-0547">Nucleotide-binding</keyword>
<reference evidence="5" key="2">
    <citation type="submission" date="2020-09" db="EMBL/GenBank/DDBJ databases">
        <authorList>
            <person name="Sun Q."/>
            <person name="Kim S."/>
        </authorList>
    </citation>
    <scope>NUCLEOTIDE SEQUENCE</scope>
    <source>
        <strain evidence="5">KCTC 42650</strain>
    </source>
</reference>
<evidence type="ECO:0000313" key="5">
    <source>
        <dbReference type="EMBL" id="GHF38252.1"/>
    </source>
</evidence>
<keyword evidence="6" id="KW-1185">Reference proteome</keyword>
<proteinExistence type="predicted"/>
<organism evidence="5 6">
    <name type="scientific">Seohaeicola zhoushanensis</name>
    <dbReference type="NCBI Taxonomy" id="1569283"/>
    <lineage>
        <taxon>Bacteria</taxon>
        <taxon>Pseudomonadati</taxon>
        <taxon>Pseudomonadota</taxon>
        <taxon>Alphaproteobacteria</taxon>
        <taxon>Rhodobacterales</taxon>
        <taxon>Roseobacteraceae</taxon>
        <taxon>Seohaeicola</taxon>
    </lineage>
</organism>
<dbReference type="InterPro" id="IPR003812">
    <property type="entry name" value="Fido"/>
</dbReference>